<dbReference type="PANTHER" id="PTHR10891">
    <property type="entry name" value="EF-HAND CALCIUM-BINDING DOMAIN CONTAINING PROTEIN"/>
    <property type="match status" value="1"/>
</dbReference>
<organism evidence="6 7">
    <name type="scientific">Protea cynaroides</name>
    <dbReference type="NCBI Taxonomy" id="273540"/>
    <lineage>
        <taxon>Eukaryota</taxon>
        <taxon>Viridiplantae</taxon>
        <taxon>Streptophyta</taxon>
        <taxon>Embryophyta</taxon>
        <taxon>Tracheophyta</taxon>
        <taxon>Spermatophyta</taxon>
        <taxon>Magnoliopsida</taxon>
        <taxon>Proteales</taxon>
        <taxon>Proteaceae</taxon>
        <taxon>Protea</taxon>
    </lineage>
</organism>
<dbReference type="InterPro" id="IPR002048">
    <property type="entry name" value="EF_hand_dom"/>
</dbReference>
<dbReference type="FunFam" id="1.10.238.10:FF:000003">
    <property type="entry name" value="Calmodulin A"/>
    <property type="match status" value="1"/>
</dbReference>
<keyword evidence="7" id="KW-1185">Reference proteome</keyword>
<feature type="domain" description="EF-hand" evidence="5">
    <location>
        <begin position="128"/>
        <end position="163"/>
    </location>
</feature>
<evidence type="ECO:0000256" key="4">
    <source>
        <dbReference type="SAM" id="Phobius"/>
    </source>
</evidence>
<proteinExistence type="predicted"/>
<dbReference type="PROSITE" id="PS00018">
    <property type="entry name" value="EF_HAND_1"/>
    <property type="match status" value="2"/>
</dbReference>
<keyword evidence="2" id="KW-0677">Repeat</keyword>
<evidence type="ECO:0000313" key="7">
    <source>
        <dbReference type="Proteomes" id="UP001141806"/>
    </source>
</evidence>
<dbReference type="EMBL" id="JAMYWD010000002">
    <property type="protein sequence ID" value="KAJ4978697.1"/>
    <property type="molecule type" value="Genomic_DNA"/>
</dbReference>
<dbReference type="InterPro" id="IPR039647">
    <property type="entry name" value="EF_hand_pair_protein_CML-like"/>
</dbReference>
<protein>
    <recommendedName>
        <fullName evidence="5">EF-hand domain-containing protein</fullName>
    </recommendedName>
</protein>
<sequence>MAANTNLFASSIFNFIGSLLFSGFMDLFVEFQRFYTKFKLFLNTHIDLLVQKVSFYLTEVRNIETCSKEDCKYCAEYEGLFAGNEIDTVLAKLGLELSDKDSKIQKDGKCRNCGVLHRAFQFLEEKEASAEELEEAFSVFDQNKDGCLDANELHHVLNKLELIEGAKLEACEEMIRAYDLNGDGRIDLSEFKNMLENAS</sequence>
<evidence type="ECO:0000256" key="3">
    <source>
        <dbReference type="ARBA" id="ARBA00022837"/>
    </source>
</evidence>
<dbReference type="GO" id="GO:0005509">
    <property type="term" value="F:calcium ion binding"/>
    <property type="evidence" value="ECO:0007669"/>
    <property type="project" value="InterPro"/>
</dbReference>
<evidence type="ECO:0000256" key="1">
    <source>
        <dbReference type="ARBA" id="ARBA00022723"/>
    </source>
</evidence>
<accession>A0A9Q0KXJ3</accession>
<keyword evidence="3" id="KW-0106">Calcium</keyword>
<dbReference type="InterPro" id="IPR018247">
    <property type="entry name" value="EF_Hand_1_Ca_BS"/>
</dbReference>
<keyword evidence="4" id="KW-0812">Transmembrane</keyword>
<keyword evidence="1" id="KW-0479">Metal-binding</keyword>
<dbReference type="CDD" id="cd00051">
    <property type="entry name" value="EFh"/>
    <property type="match status" value="1"/>
</dbReference>
<feature type="transmembrane region" description="Helical" evidence="4">
    <location>
        <begin position="12"/>
        <end position="29"/>
    </location>
</feature>
<dbReference type="PRINTS" id="PR01697">
    <property type="entry name" value="PARVALBUMIN"/>
</dbReference>
<dbReference type="SMART" id="SM00054">
    <property type="entry name" value="EFh"/>
    <property type="match status" value="2"/>
</dbReference>
<evidence type="ECO:0000259" key="5">
    <source>
        <dbReference type="PROSITE" id="PS50222"/>
    </source>
</evidence>
<dbReference type="InterPro" id="IPR011992">
    <property type="entry name" value="EF-hand-dom_pair"/>
</dbReference>
<keyword evidence="4" id="KW-0472">Membrane</keyword>
<name>A0A9Q0KXJ3_9MAGN</name>
<reference evidence="6" key="1">
    <citation type="journal article" date="2023" name="Plant J.">
        <title>The genome of the king protea, Protea cynaroides.</title>
        <authorList>
            <person name="Chang J."/>
            <person name="Duong T.A."/>
            <person name="Schoeman C."/>
            <person name="Ma X."/>
            <person name="Roodt D."/>
            <person name="Barker N."/>
            <person name="Li Z."/>
            <person name="Van de Peer Y."/>
            <person name="Mizrachi E."/>
        </authorList>
    </citation>
    <scope>NUCLEOTIDE SEQUENCE</scope>
    <source>
        <tissue evidence="6">Young leaves</tissue>
    </source>
</reference>
<gene>
    <name evidence="6" type="ORF">NE237_009477</name>
</gene>
<evidence type="ECO:0000256" key="2">
    <source>
        <dbReference type="ARBA" id="ARBA00022737"/>
    </source>
</evidence>
<keyword evidence="4" id="KW-1133">Transmembrane helix</keyword>
<dbReference type="AlphaFoldDB" id="A0A9Q0KXJ3"/>
<dbReference type="Proteomes" id="UP001141806">
    <property type="component" value="Unassembled WGS sequence"/>
</dbReference>
<dbReference type="PROSITE" id="PS50222">
    <property type="entry name" value="EF_HAND_2"/>
    <property type="match status" value="2"/>
</dbReference>
<comment type="caution">
    <text evidence="6">The sequence shown here is derived from an EMBL/GenBank/DDBJ whole genome shotgun (WGS) entry which is preliminary data.</text>
</comment>
<dbReference type="Gene3D" id="1.10.238.10">
    <property type="entry name" value="EF-hand"/>
    <property type="match status" value="1"/>
</dbReference>
<feature type="domain" description="EF-hand" evidence="5">
    <location>
        <begin position="166"/>
        <end position="199"/>
    </location>
</feature>
<evidence type="ECO:0000313" key="6">
    <source>
        <dbReference type="EMBL" id="KAJ4978697.1"/>
    </source>
</evidence>
<dbReference type="OrthoDB" id="26525at2759"/>
<dbReference type="Pfam" id="PF13499">
    <property type="entry name" value="EF-hand_7"/>
    <property type="match status" value="1"/>
</dbReference>
<dbReference type="SUPFAM" id="SSF47473">
    <property type="entry name" value="EF-hand"/>
    <property type="match status" value="1"/>
</dbReference>